<dbReference type="EMBL" id="SLWR01000013">
    <property type="protein sequence ID" value="TCO42380.1"/>
    <property type="molecule type" value="Genomic_DNA"/>
</dbReference>
<accession>A0A4V2S302</accession>
<comment type="caution">
    <text evidence="1">The sequence shown here is derived from an EMBL/GenBank/DDBJ whole genome shotgun (WGS) entry which is preliminary data.</text>
</comment>
<protein>
    <submittedName>
        <fullName evidence="1">Uncharacterized protein</fullName>
    </submittedName>
</protein>
<keyword evidence="2" id="KW-1185">Reference proteome</keyword>
<name>A0A4V2S302_9ACTN</name>
<reference evidence="1 2" key="1">
    <citation type="journal article" date="2015" name="Stand. Genomic Sci.">
        <title>Genomic Encyclopedia of Bacterial and Archaeal Type Strains, Phase III: the genomes of soil and plant-associated and newly described type strains.</title>
        <authorList>
            <person name="Whitman W.B."/>
            <person name="Woyke T."/>
            <person name="Klenk H.P."/>
            <person name="Zhou Y."/>
            <person name="Lilburn T.G."/>
            <person name="Beck B.J."/>
            <person name="De Vos P."/>
            <person name="Vandamme P."/>
            <person name="Eisen J.A."/>
            <person name="Garrity G."/>
            <person name="Hugenholtz P."/>
            <person name="Kyrpides N.C."/>
        </authorList>
    </citation>
    <scope>NUCLEOTIDE SEQUENCE [LARGE SCALE GENOMIC DNA]</scope>
    <source>
        <strain evidence="1 2">VKM Ac-2541</strain>
    </source>
</reference>
<organism evidence="1 2">
    <name type="scientific">Kribbella antiqua</name>
    <dbReference type="NCBI Taxonomy" id="2512217"/>
    <lineage>
        <taxon>Bacteria</taxon>
        <taxon>Bacillati</taxon>
        <taxon>Actinomycetota</taxon>
        <taxon>Actinomycetes</taxon>
        <taxon>Propionibacteriales</taxon>
        <taxon>Kribbellaceae</taxon>
        <taxon>Kribbella</taxon>
    </lineage>
</organism>
<gene>
    <name evidence="1" type="ORF">EV646_1131</name>
</gene>
<dbReference type="AlphaFoldDB" id="A0A4V2S302"/>
<evidence type="ECO:0000313" key="2">
    <source>
        <dbReference type="Proteomes" id="UP000295573"/>
    </source>
</evidence>
<evidence type="ECO:0000313" key="1">
    <source>
        <dbReference type="EMBL" id="TCO42380.1"/>
    </source>
</evidence>
<feature type="non-terminal residue" evidence="1">
    <location>
        <position position="32"/>
    </location>
</feature>
<dbReference type="Proteomes" id="UP000295573">
    <property type="component" value="Unassembled WGS sequence"/>
</dbReference>
<proteinExistence type="predicted"/>
<sequence length="32" mass="3646">MVLGHHNGVPRPWRLRRGRGEGVVVEKPIMLV</sequence>